<accession>A0ABX8JMH8</accession>
<proteinExistence type="predicted"/>
<evidence type="ECO:0000313" key="1">
    <source>
        <dbReference type="EMBL" id="QWV99186.1"/>
    </source>
</evidence>
<evidence type="ECO:0000313" key="2">
    <source>
        <dbReference type="Proteomes" id="UP000683493"/>
    </source>
</evidence>
<reference evidence="1 2" key="1">
    <citation type="submission" date="2021-06" db="EMBL/GenBank/DDBJ databases">
        <title>Gemonas diversity in paddy soil.</title>
        <authorList>
            <person name="Liu G."/>
        </authorList>
    </citation>
    <scope>NUCLEOTIDE SEQUENCE [LARGE SCALE GENOMIC DNA]</scope>
    <source>
        <strain evidence="1 2">RG29</strain>
    </source>
</reference>
<organism evidence="1 2">
    <name type="scientific">Geomonas diazotrophica</name>
    <dbReference type="NCBI Taxonomy" id="2843197"/>
    <lineage>
        <taxon>Bacteria</taxon>
        <taxon>Pseudomonadati</taxon>
        <taxon>Thermodesulfobacteriota</taxon>
        <taxon>Desulfuromonadia</taxon>
        <taxon>Geobacterales</taxon>
        <taxon>Geobacteraceae</taxon>
        <taxon>Geomonas</taxon>
    </lineage>
</organism>
<name>A0ABX8JMH8_9BACT</name>
<gene>
    <name evidence="1" type="ORF">KP005_07880</name>
</gene>
<keyword evidence="2" id="KW-1185">Reference proteome</keyword>
<sequence>MLDEDLGLDLGILCRCCDCRTIRLPDKTGLSESQVAAIEKLCKLCIESNKQYAVNS</sequence>
<dbReference type="EMBL" id="CP076724">
    <property type="protein sequence ID" value="QWV99186.1"/>
    <property type="molecule type" value="Genomic_DNA"/>
</dbReference>
<dbReference type="Proteomes" id="UP000683493">
    <property type="component" value="Chromosome"/>
</dbReference>
<protein>
    <submittedName>
        <fullName evidence="1">Uncharacterized protein</fullName>
    </submittedName>
</protein>